<feature type="compositionally biased region" description="Low complexity" evidence="1">
    <location>
        <begin position="124"/>
        <end position="136"/>
    </location>
</feature>
<feature type="region of interest" description="Disordered" evidence="1">
    <location>
        <begin position="236"/>
        <end position="258"/>
    </location>
</feature>
<sequence length="258" mass="28112">MATAVTPTTTDYSSPRTSWRTTTVQGDLGVLTYEPLHQPTIEDWVKSPKAGAVVTFVSWDEKGLSFGETGYTRDSFRDKTVTHLEYESYASLALKTLHSVLEAARRLPRPFSEPHAGCSRDSPTEQSSHSVSTTSLSAPRVESIDLTGIAAYHLLGPCPVGTPSIIVSVSSPHRKEAFVACEYVLEQIKDNVQVWKREFYKSDSGDGERGKLWVGGDGKGPEDEAEAEAWQGVAKGPNWAWKANNGPISPEQGISKEG</sequence>
<dbReference type="SUPFAM" id="SSF54690">
    <property type="entry name" value="Molybdopterin synthase subunit MoaE"/>
    <property type="match status" value="2"/>
</dbReference>
<dbReference type="Gene3D" id="3.90.1170.40">
    <property type="entry name" value="Molybdopterin biosynthesis MoaE subunit"/>
    <property type="match status" value="1"/>
</dbReference>
<organism evidence="2 3">
    <name type="scientific">Microbotryum silenes-dioicae</name>
    <dbReference type="NCBI Taxonomy" id="796604"/>
    <lineage>
        <taxon>Eukaryota</taxon>
        <taxon>Fungi</taxon>
        <taxon>Dikarya</taxon>
        <taxon>Basidiomycota</taxon>
        <taxon>Pucciniomycotina</taxon>
        <taxon>Microbotryomycetes</taxon>
        <taxon>Microbotryales</taxon>
        <taxon>Microbotryaceae</taxon>
        <taxon>Microbotryum</taxon>
    </lineage>
</organism>
<dbReference type="CDD" id="cd00756">
    <property type="entry name" value="MoaE"/>
    <property type="match status" value="1"/>
</dbReference>
<dbReference type="AlphaFoldDB" id="A0A2X0MK48"/>
<evidence type="ECO:0000256" key="1">
    <source>
        <dbReference type="SAM" id="MobiDB-lite"/>
    </source>
</evidence>
<dbReference type="EMBL" id="FQNC01000064">
    <property type="protein sequence ID" value="SGY97309.1"/>
    <property type="molecule type" value="Genomic_DNA"/>
</dbReference>
<accession>A0A2X0MK48</accession>
<dbReference type="Proteomes" id="UP000249464">
    <property type="component" value="Unassembled WGS sequence"/>
</dbReference>
<proteinExistence type="predicted"/>
<keyword evidence="3" id="KW-1185">Reference proteome</keyword>
<feature type="region of interest" description="Disordered" evidence="1">
    <location>
        <begin position="111"/>
        <end position="136"/>
    </location>
</feature>
<reference evidence="2 3" key="1">
    <citation type="submission" date="2016-11" db="EMBL/GenBank/DDBJ databases">
        <authorList>
            <person name="Jaros S."/>
            <person name="Januszkiewicz K."/>
            <person name="Wedrychowicz H."/>
        </authorList>
    </citation>
    <scope>NUCLEOTIDE SEQUENCE [LARGE SCALE GENOMIC DNA]</scope>
</reference>
<evidence type="ECO:0000313" key="3">
    <source>
        <dbReference type="Proteomes" id="UP000249464"/>
    </source>
</evidence>
<dbReference type="STRING" id="796604.A0A2X0MK48"/>
<gene>
    <name evidence="2" type="primary">BQ5605_C035g11394</name>
    <name evidence="2" type="ORF">BQ5605_C035G11394</name>
</gene>
<name>A0A2X0MK48_9BASI</name>
<dbReference type="GO" id="GO:0006777">
    <property type="term" value="P:Mo-molybdopterin cofactor biosynthetic process"/>
    <property type="evidence" value="ECO:0007669"/>
    <property type="project" value="InterPro"/>
</dbReference>
<protein>
    <submittedName>
        <fullName evidence="2">BQ5605_C035g11394 protein</fullName>
    </submittedName>
</protein>
<dbReference type="InterPro" id="IPR036563">
    <property type="entry name" value="MoaE_sf"/>
</dbReference>
<dbReference type="Pfam" id="PF02391">
    <property type="entry name" value="MoaE"/>
    <property type="match status" value="2"/>
</dbReference>
<dbReference type="PANTHER" id="PTHR23404">
    <property type="entry name" value="MOLYBDOPTERIN SYNTHASE RELATED"/>
    <property type="match status" value="1"/>
</dbReference>
<dbReference type="InterPro" id="IPR003448">
    <property type="entry name" value="Mopterin_biosynth_MoaE"/>
</dbReference>
<evidence type="ECO:0000313" key="2">
    <source>
        <dbReference type="EMBL" id="SGY97309.1"/>
    </source>
</evidence>